<organism evidence="6">
    <name type="scientific">marine metagenome</name>
    <dbReference type="NCBI Taxonomy" id="408172"/>
    <lineage>
        <taxon>unclassified sequences</taxon>
        <taxon>metagenomes</taxon>
        <taxon>ecological metagenomes</taxon>
    </lineage>
</organism>
<evidence type="ECO:0008006" key="7">
    <source>
        <dbReference type="Google" id="ProtNLM"/>
    </source>
</evidence>
<feature type="domain" description="Secretion system C-terminal sorting" evidence="5">
    <location>
        <begin position="752"/>
        <end position="827"/>
    </location>
</feature>
<dbReference type="NCBIfam" id="TIGR04183">
    <property type="entry name" value="Por_Secre_tail"/>
    <property type="match status" value="1"/>
</dbReference>
<keyword evidence="2" id="KW-0378">Hydrolase</keyword>
<evidence type="ECO:0000256" key="1">
    <source>
        <dbReference type="ARBA" id="ARBA00007495"/>
    </source>
</evidence>
<dbReference type="Gene3D" id="2.60.120.260">
    <property type="entry name" value="Galactose-binding domain-like"/>
    <property type="match status" value="1"/>
</dbReference>
<dbReference type="Pfam" id="PF02018">
    <property type="entry name" value="CBM_4_9"/>
    <property type="match status" value="1"/>
</dbReference>
<dbReference type="Gene3D" id="2.60.40.1190">
    <property type="match status" value="1"/>
</dbReference>
<dbReference type="GO" id="GO:0004553">
    <property type="term" value="F:hydrolase activity, hydrolyzing O-glycosyl compounds"/>
    <property type="evidence" value="ECO:0007669"/>
    <property type="project" value="InterPro"/>
</dbReference>
<dbReference type="EMBL" id="UINC01004032">
    <property type="protein sequence ID" value="SVA11240.1"/>
    <property type="molecule type" value="Genomic_DNA"/>
</dbReference>
<proteinExistence type="inferred from homology"/>
<dbReference type="AlphaFoldDB" id="A0A381T4X7"/>
<protein>
    <recommendedName>
        <fullName evidence="7">Secretion system C-terminal sorting domain-containing protein</fullName>
    </recommendedName>
</protein>
<dbReference type="GO" id="GO:0030246">
    <property type="term" value="F:carbohydrate binding"/>
    <property type="evidence" value="ECO:0007669"/>
    <property type="project" value="InterPro"/>
</dbReference>
<dbReference type="InterPro" id="IPR008979">
    <property type="entry name" value="Galactose-bd-like_sf"/>
</dbReference>
<dbReference type="SUPFAM" id="SSF49785">
    <property type="entry name" value="Galactose-binding domain-like"/>
    <property type="match status" value="2"/>
</dbReference>
<accession>A0A381T4X7</accession>
<dbReference type="Pfam" id="PF18962">
    <property type="entry name" value="Por_Secre_tail"/>
    <property type="match status" value="1"/>
</dbReference>
<evidence type="ECO:0000259" key="4">
    <source>
        <dbReference type="Pfam" id="PF06452"/>
    </source>
</evidence>
<evidence type="ECO:0000313" key="6">
    <source>
        <dbReference type="EMBL" id="SVA11240.1"/>
    </source>
</evidence>
<dbReference type="InterPro" id="IPR003305">
    <property type="entry name" value="CenC_carb-bd"/>
</dbReference>
<reference evidence="6" key="1">
    <citation type="submission" date="2018-05" db="EMBL/GenBank/DDBJ databases">
        <authorList>
            <person name="Lanie J.A."/>
            <person name="Ng W.-L."/>
            <person name="Kazmierczak K.M."/>
            <person name="Andrzejewski T.M."/>
            <person name="Davidsen T.M."/>
            <person name="Wayne K.J."/>
            <person name="Tettelin H."/>
            <person name="Glass J.I."/>
            <person name="Rusch D."/>
            <person name="Podicherti R."/>
            <person name="Tsui H.-C.T."/>
            <person name="Winkler M.E."/>
        </authorList>
    </citation>
    <scope>NUCLEOTIDE SEQUENCE</scope>
</reference>
<dbReference type="InterPro" id="IPR010502">
    <property type="entry name" value="Carb-bd_dom_fam9"/>
</dbReference>
<feature type="domain" description="Carbohydrate-binding" evidence="4">
    <location>
        <begin position="546"/>
        <end position="721"/>
    </location>
</feature>
<comment type="similarity">
    <text evidence="1">Belongs to the glycosyl hydrolase 10 (cellulase F) family.</text>
</comment>
<name>A0A381T4X7_9ZZZZ</name>
<feature type="domain" description="CBM-cenC" evidence="3">
    <location>
        <begin position="228"/>
        <end position="373"/>
    </location>
</feature>
<dbReference type="InterPro" id="IPR026444">
    <property type="entry name" value="Secre_tail"/>
</dbReference>
<evidence type="ECO:0000259" key="5">
    <source>
        <dbReference type="Pfam" id="PF18962"/>
    </source>
</evidence>
<evidence type="ECO:0000256" key="2">
    <source>
        <dbReference type="ARBA" id="ARBA00022801"/>
    </source>
</evidence>
<evidence type="ECO:0000259" key="3">
    <source>
        <dbReference type="Pfam" id="PF02018"/>
    </source>
</evidence>
<dbReference type="Gene3D" id="2.60.40.4070">
    <property type="match status" value="1"/>
</dbReference>
<dbReference type="GO" id="GO:0016052">
    <property type="term" value="P:carbohydrate catabolic process"/>
    <property type="evidence" value="ECO:0007669"/>
    <property type="project" value="InterPro"/>
</dbReference>
<sequence length="830" mass="90502">MKKKITGSILILLPLLLLGQTIDNFDSEPYPGYWVHEISSSADSTLSYVNVSYVTDPVLEGTGAMQLDYSAHNIEAWGGYAKIYHMHPDTGEVWDWSGYDSLSISYYNSVAQTGTGSQTVHLRLNLSDYGDITDPSYTGLGEYYYSFHYILDNEPGWNTITMPLVRNDDWGGGGFNLTGWAGDAGNGELDKHAIAGFHFEFSIDGGGDGSYNYGTVVLDDMKLTGSLNTLVNPGFEELDESGNAVGWGAAHAGDGQAHANIVTDASQAHSGENYIHIGIDNGAAWAVFYTDIDQYTIPASVGETWRFSGYAKSVSGIDGDYGAFKIEGKDADGNLTGDSGDMYLPITDEWSQVTADFIMPAETVEATAVIVASRWDGSNCDYYFDDMFFQNVGALDIDPPAAVEDVSAVPANNYNLVTWTDVDGESGEIYNVYASTEPITDVSSPTVDVVATGVLEGSQAAVHYLYYPLEDTEVTYYYAVACQDASNNVGAPGTSSGSVTNMALGIPTISLDVPENFVADGVFDEWEGIEPFFLGVSDNSYGTPSVVNTVDTDDDLSGNVWLAVDDEYLYVAADVIDDVYDGYQPGDGTDGWWMNDVLELFIGLYDQRGAKHAGMQRGEEPDYKFYFLETGAINDFDNQAVLAENGDGNYFHAGYNPDWVVEAKLALDDIAFGDDILFNAVNGMRIPIEPTFHDNDGSGWEGNLVCSPFNEDNAYQTPTVWSSTWIGDSDYPSVGIDDDHVIADQVVLYPNYPNPFNPKTTIRFSLAEDQFVSLGIYNLRGQMVETLVNDRLSAGIHSLDWHAGKVASGIYLYQLQSGDKILTQKMILMK</sequence>
<gene>
    <name evidence="6" type="ORF">METZ01_LOCUS64094</name>
</gene>
<dbReference type="InterPro" id="IPR013783">
    <property type="entry name" value="Ig-like_fold"/>
</dbReference>
<dbReference type="Pfam" id="PF06452">
    <property type="entry name" value="CBM9_1"/>
    <property type="match status" value="1"/>
</dbReference>
<dbReference type="SUPFAM" id="SSF49344">
    <property type="entry name" value="CBD9-like"/>
    <property type="match status" value="1"/>
</dbReference>
<dbReference type="Gene3D" id="2.60.40.10">
    <property type="entry name" value="Immunoglobulins"/>
    <property type="match status" value="1"/>
</dbReference>